<dbReference type="OrthoDB" id="9803647at2"/>
<dbReference type="InterPro" id="IPR036683">
    <property type="entry name" value="CO_DH_flav_C_dom_sf"/>
</dbReference>
<evidence type="ECO:0000256" key="3">
    <source>
        <dbReference type="ARBA" id="ARBA00023002"/>
    </source>
</evidence>
<dbReference type="EMBL" id="CP003326">
    <property type="protein sequence ID" value="AFS78095.1"/>
    <property type="molecule type" value="Genomic_DNA"/>
</dbReference>
<dbReference type="STRING" id="1128398.Curi_c10810"/>
<dbReference type="InterPro" id="IPR016169">
    <property type="entry name" value="FAD-bd_PCMH_sub2"/>
</dbReference>
<organism evidence="5 6">
    <name type="scientific">Gottschalkia acidurici (strain ATCC 7906 / DSM 604 / BCRC 14475 / CIP 104303 / KCTC 5404 / NCIMB 10678 / 9a)</name>
    <name type="common">Clostridium acidurici</name>
    <dbReference type="NCBI Taxonomy" id="1128398"/>
    <lineage>
        <taxon>Bacteria</taxon>
        <taxon>Bacillati</taxon>
        <taxon>Bacillota</taxon>
        <taxon>Tissierellia</taxon>
        <taxon>Tissierellales</taxon>
        <taxon>Gottschalkiaceae</taxon>
        <taxon>Gottschalkia</taxon>
    </lineage>
</organism>
<protein>
    <submittedName>
        <fullName evidence="5">FAD-binding subunit of oxidoreductase</fullName>
    </submittedName>
</protein>
<dbReference type="AlphaFoldDB" id="K0AZG0"/>
<accession>K0AZG0</accession>
<evidence type="ECO:0000259" key="4">
    <source>
        <dbReference type="PROSITE" id="PS51387"/>
    </source>
</evidence>
<gene>
    <name evidence="5" type="ordered locus">Curi_c10810</name>
</gene>
<dbReference type="Proteomes" id="UP000006094">
    <property type="component" value="Chromosome"/>
</dbReference>
<dbReference type="Gene3D" id="3.30.465.10">
    <property type="match status" value="1"/>
</dbReference>
<dbReference type="Gene3D" id="3.30.390.50">
    <property type="entry name" value="CO dehydrogenase flavoprotein, C-terminal domain"/>
    <property type="match status" value="1"/>
</dbReference>
<dbReference type="Pfam" id="PF00941">
    <property type="entry name" value="FAD_binding_5"/>
    <property type="match status" value="1"/>
</dbReference>
<reference evidence="5 6" key="1">
    <citation type="journal article" date="2012" name="PLoS ONE">
        <title>The purine-utilizing bacterium Clostridium acidurici 9a: a genome-guided metabolic reconsideration.</title>
        <authorList>
            <person name="Hartwich K."/>
            <person name="Poehlein A."/>
            <person name="Daniel R."/>
        </authorList>
    </citation>
    <scope>NUCLEOTIDE SEQUENCE [LARGE SCALE GENOMIC DNA]</scope>
    <source>
        <strain evidence="6">ATCC 7906 / DSM 604 / BCRC 14475 / CIP 104303 / KCTC 5404 / NCIMB 10678 / 9a</strain>
    </source>
</reference>
<dbReference type="SUPFAM" id="SSF56176">
    <property type="entry name" value="FAD-binding/transporter-associated domain-like"/>
    <property type="match status" value="1"/>
</dbReference>
<dbReference type="PANTHER" id="PTHR42659:SF2">
    <property type="entry name" value="XANTHINE DEHYDROGENASE SUBUNIT C-RELATED"/>
    <property type="match status" value="1"/>
</dbReference>
<keyword evidence="6" id="KW-1185">Reference proteome</keyword>
<dbReference type="InterPro" id="IPR005107">
    <property type="entry name" value="CO_DH_flav_C"/>
</dbReference>
<evidence type="ECO:0000313" key="6">
    <source>
        <dbReference type="Proteomes" id="UP000006094"/>
    </source>
</evidence>
<dbReference type="InterPro" id="IPR002346">
    <property type="entry name" value="Mopterin_DH_FAD-bd"/>
</dbReference>
<sequence length="265" mass="29700">MITFGDYIKPKSIEEAYEIISTKKPARVMGGGMYMKMGTRRIGLLVDLCDAGLSYINETEDSVEIGAMTTFREMETSEILNRCFDEHIQDSIRDVIGVQFRNIVTIGGTVYIKHGFSDLILPLLALDARVVFFNGGEISLEDYLKEEGMRRDILEKIIIPKREVKASYQSLRISKGDYAVLLVSALKDKDGYRITVGARPQKAALAYDAMKLLNESGATEENIIRAGEIASEELTFGTNTRGSKEYRKEICKVLVKRALKEVESC</sequence>
<evidence type="ECO:0000313" key="5">
    <source>
        <dbReference type="EMBL" id="AFS78095.1"/>
    </source>
</evidence>
<dbReference type="SMART" id="SM01092">
    <property type="entry name" value="CO_deh_flav_C"/>
    <property type="match status" value="1"/>
</dbReference>
<feature type="domain" description="FAD-binding PCMH-type" evidence="4">
    <location>
        <begin position="1"/>
        <end position="164"/>
    </location>
</feature>
<dbReference type="GO" id="GO:0016491">
    <property type="term" value="F:oxidoreductase activity"/>
    <property type="evidence" value="ECO:0007669"/>
    <property type="project" value="UniProtKB-KW"/>
</dbReference>
<dbReference type="HOGENOM" id="CLU_073026_0_0_9"/>
<evidence type="ECO:0000256" key="1">
    <source>
        <dbReference type="ARBA" id="ARBA00022630"/>
    </source>
</evidence>
<dbReference type="GO" id="GO:0071949">
    <property type="term" value="F:FAD binding"/>
    <property type="evidence" value="ECO:0007669"/>
    <property type="project" value="InterPro"/>
</dbReference>
<dbReference type="InterPro" id="IPR036318">
    <property type="entry name" value="FAD-bd_PCMH-like_sf"/>
</dbReference>
<proteinExistence type="predicted"/>
<dbReference type="PATRIC" id="fig|1128398.3.peg.1084"/>
<keyword evidence="1" id="KW-0285">Flavoprotein</keyword>
<dbReference type="Pfam" id="PF03450">
    <property type="entry name" value="CO_deh_flav_C"/>
    <property type="match status" value="1"/>
</dbReference>
<dbReference type="RefSeq" id="WP_014967232.1">
    <property type="nucleotide sequence ID" value="NC_018664.1"/>
</dbReference>
<dbReference type="eggNOG" id="COG1319">
    <property type="taxonomic scope" value="Bacteria"/>
</dbReference>
<dbReference type="PROSITE" id="PS51387">
    <property type="entry name" value="FAD_PCMH"/>
    <property type="match status" value="1"/>
</dbReference>
<dbReference type="InterPro" id="IPR016166">
    <property type="entry name" value="FAD-bd_PCMH"/>
</dbReference>
<name>K0AZG0_GOTA9</name>
<keyword evidence="3" id="KW-0560">Oxidoreductase</keyword>
<dbReference type="KEGG" id="cad:Curi_c10810"/>
<evidence type="ECO:0000256" key="2">
    <source>
        <dbReference type="ARBA" id="ARBA00022827"/>
    </source>
</evidence>
<dbReference type="InterPro" id="IPR051312">
    <property type="entry name" value="Diverse_Substr_Oxidored"/>
</dbReference>
<dbReference type="SUPFAM" id="SSF55447">
    <property type="entry name" value="CO dehydrogenase flavoprotein C-terminal domain-like"/>
    <property type="match status" value="1"/>
</dbReference>
<dbReference type="PANTHER" id="PTHR42659">
    <property type="entry name" value="XANTHINE DEHYDROGENASE SUBUNIT C-RELATED"/>
    <property type="match status" value="1"/>
</dbReference>
<keyword evidence="2" id="KW-0274">FAD</keyword>